<dbReference type="Proteomes" id="UP000198607">
    <property type="component" value="Unassembled WGS sequence"/>
</dbReference>
<dbReference type="InterPro" id="IPR013691">
    <property type="entry name" value="MeTrfase_14"/>
</dbReference>
<dbReference type="SUPFAM" id="SSF53335">
    <property type="entry name" value="S-adenosyl-L-methionine-dependent methyltransferases"/>
    <property type="match status" value="1"/>
</dbReference>
<dbReference type="EMBL" id="FNCY01000007">
    <property type="protein sequence ID" value="SDH62778.1"/>
    <property type="molecule type" value="Genomic_DNA"/>
</dbReference>
<dbReference type="Pfam" id="PF08484">
    <property type="entry name" value="Methyltransf_14"/>
    <property type="match status" value="1"/>
</dbReference>
<sequence>MNRYRLLYSAERLPVFQNRMFPTAETGRTCITGDIHLVQDMTTGLIFNRSFMPELLEYDQNYQNEQALSPIFRDHLGEVLTIIDRHMANHSLIEVGCGKGVFLEMLAARGYNVTGLDPAYEGMNPRILKKYFSTEVGINADAVILRHVLEHVPNPIDFLKNIKKANCDKGKIYIEVPCFDWICSHRAWFDIFYEHVNYFRLEDLLRMFGRVHGYGHLFGGQYLYIVADIDSLQTPILKNEKGFDFPDDMLDGVSQIAFAQKEMRKTDAAPLIVWGGSSKGVIFSLFMQRAGLEVDYVVDINPAKQGMYIPATGIKVSSPNEIVSKAAPGSTIFVMNGNYLAEIKEMTHHNFTYIAIDHERI</sequence>
<evidence type="ECO:0000313" key="2">
    <source>
        <dbReference type="EMBL" id="SDH62778.1"/>
    </source>
</evidence>
<accession>A0A1G8DYW3</accession>
<dbReference type="CDD" id="cd02440">
    <property type="entry name" value="AdoMet_MTases"/>
    <property type="match status" value="1"/>
</dbReference>
<dbReference type="GO" id="GO:0008168">
    <property type="term" value="F:methyltransferase activity"/>
    <property type="evidence" value="ECO:0007669"/>
    <property type="project" value="UniProtKB-KW"/>
</dbReference>
<dbReference type="Pfam" id="PF13489">
    <property type="entry name" value="Methyltransf_23"/>
    <property type="match status" value="1"/>
</dbReference>
<dbReference type="STRING" id="83767.SAMN05660652_01983"/>
<keyword evidence="2" id="KW-0489">Methyltransferase</keyword>
<dbReference type="AlphaFoldDB" id="A0A1G8DYW3"/>
<dbReference type="Gene3D" id="3.40.50.150">
    <property type="entry name" value="Vaccinia Virus protein VP39"/>
    <property type="match status" value="1"/>
</dbReference>
<keyword evidence="2" id="KW-0808">Transferase</keyword>
<evidence type="ECO:0000259" key="1">
    <source>
        <dbReference type="Pfam" id="PF08484"/>
    </source>
</evidence>
<feature type="domain" description="C-methyltransferase" evidence="1">
    <location>
        <begin position="269"/>
        <end position="346"/>
    </location>
</feature>
<dbReference type="InterPro" id="IPR029063">
    <property type="entry name" value="SAM-dependent_MTases_sf"/>
</dbReference>
<protein>
    <submittedName>
        <fullName evidence="2">C-methyltransferase C-terminal domain-containing protein</fullName>
    </submittedName>
</protein>
<organism evidence="2 3">
    <name type="scientific">Propionivibrio dicarboxylicus</name>
    <dbReference type="NCBI Taxonomy" id="83767"/>
    <lineage>
        <taxon>Bacteria</taxon>
        <taxon>Pseudomonadati</taxon>
        <taxon>Pseudomonadota</taxon>
        <taxon>Betaproteobacteria</taxon>
        <taxon>Rhodocyclales</taxon>
        <taxon>Rhodocyclaceae</taxon>
        <taxon>Propionivibrio</taxon>
    </lineage>
</organism>
<proteinExistence type="predicted"/>
<keyword evidence="3" id="KW-1185">Reference proteome</keyword>
<name>A0A1G8DYW3_9RHOO</name>
<reference evidence="2 3" key="1">
    <citation type="submission" date="2016-10" db="EMBL/GenBank/DDBJ databases">
        <authorList>
            <person name="de Groot N.N."/>
        </authorList>
    </citation>
    <scope>NUCLEOTIDE SEQUENCE [LARGE SCALE GENOMIC DNA]</scope>
    <source>
        <strain evidence="2 3">DSM 5885</strain>
    </source>
</reference>
<gene>
    <name evidence="2" type="ORF">SAMN05660652_01983</name>
</gene>
<dbReference type="Gene3D" id="3.40.50.720">
    <property type="entry name" value="NAD(P)-binding Rossmann-like Domain"/>
    <property type="match status" value="1"/>
</dbReference>
<evidence type="ECO:0000313" key="3">
    <source>
        <dbReference type="Proteomes" id="UP000198607"/>
    </source>
</evidence>
<dbReference type="GO" id="GO:0032259">
    <property type="term" value="P:methylation"/>
    <property type="evidence" value="ECO:0007669"/>
    <property type="project" value="UniProtKB-KW"/>
</dbReference>